<organism evidence="2 3">
    <name type="scientific">Rhodococcus opacus</name>
    <name type="common">Nocardia opaca</name>
    <dbReference type="NCBI Taxonomy" id="37919"/>
    <lineage>
        <taxon>Bacteria</taxon>
        <taxon>Bacillati</taxon>
        <taxon>Actinomycetota</taxon>
        <taxon>Actinomycetes</taxon>
        <taxon>Mycobacteriales</taxon>
        <taxon>Nocardiaceae</taxon>
        <taxon>Rhodococcus</taxon>
    </lineage>
</organism>
<dbReference type="AlphaFoldDB" id="A0A2S8IQB4"/>
<dbReference type="EMBL" id="PUIO01000062">
    <property type="protein sequence ID" value="PQP16592.1"/>
    <property type="molecule type" value="Genomic_DNA"/>
</dbReference>
<protein>
    <submittedName>
        <fullName evidence="2">Uncharacterized protein</fullName>
    </submittedName>
</protein>
<evidence type="ECO:0000256" key="1">
    <source>
        <dbReference type="SAM" id="MobiDB-lite"/>
    </source>
</evidence>
<feature type="compositionally biased region" description="Low complexity" evidence="1">
    <location>
        <begin position="86"/>
        <end position="97"/>
    </location>
</feature>
<sequence>MTIRRAPIDRLVITSSGRERLRDDTVRVRRRRSFASPRSGFPSAEPLPAKYSRHSECPDRDSSKSSGKASTTWNAIQHAVTNSQKPTPFRTPTTETPNAPMSTGNPECGELLQRRLQTGPEAVEASLSLRPSADDRYTSATDQLPTAGHSLGSRHSASELDDPSSRNGGPSPRQHLRSGTRSASAAIAGRSPFTGHSARWPRDAYG</sequence>
<evidence type="ECO:0000313" key="2">
    <source>
        <dbReference type="EMBL" id="PQP16592.1"/>
    </source>
</evidence>
<feature type="compositionally biased region" description="Basic and acidic residues" evidence="1">
    <location>
        <begin position="53"/>
        <end position="63"/>
    </location>
</feature>
<dbReference type="Proteomes" id="UP000239290">
    <property type="component" value="Unassembled WGS sequence"/>
</dbReference>
<evidence type="ECO:0000313" key="3">
    <source>
        <dbReference type="Proteomes" id="UP000239290"/>
    </source>
</evidence>
<comment type="caution">
    <text evidence="2">The sequence shown here is derived from an EMBL/GenBank/DDBJ whole genome shotgun (WGS) entry which is preliminary data.</text>
</comment>
<accession>A0A2S8IQB4</accession>
<name>A0A2S8IQB4_RHOOP</name>
<proteinExistence type="predicted"/>
<reference evidence="3" key="1">
    <citation type="submission" date="2018-02" db="EMBL/GenBank/DDBJ databases">
        <title>Draft genome sequencing of Rhodococcus opacus KU647198.</title>
        <authorList>
            <person name="Zheng B.-X."/>
        </authorList>
    </citation>
    <scope>NUCLEOTIDE SEQUENCE [LARGE SCALE GENOMIC DNA]</scope>
    <source>
        <strain evidence="3">04-OD7</strain>
    </source>
</reference>
<feature type="region of interest" description="Disordered" evidence="1">
    <location>
        <begin position="31"/>
        <end position="206"/>
    </location>
</feature>
<feature type="compositionally biased region" description="Polar residues" evidence="1">
    <location>
        <begin position="64"/>
        <end position="85"/>
    </location>
</feature>
<gene>
    <name evidence="2" type="ORF">C5613_36005</name>
</gene>